<evidence type="ECO:0000256" key="2">
    <source>
        <dbReference type="ARBA" id="ARBA00004651"/>
    </source>
</evidence>
<evidence type="ECO:0000256" key="11">
    <source>
        <dbReference type="ARBA" id="ARBA00023136"/>
    </source>
</evidence>
<evidence type="ECO:0000259" key="15">
    <source>
        <dbReference type="Pfam" id="PF01292"/>
    </source>
</evidence>
<dbReference type="SUPFAM" id="SSF81342">
    <property type="entry name" value="Transmembrane di-heme cytochromes"/>
    <property type="match status" value="1"/>
</dbReference>
<evidence type="ECO:0000256" key="7">
    <source>
        <dbReference type="ARBA" id="ARBA00022723"/>
    </source>
</evidence>
<keyword evidence="17" id="KW-1185">Reference proteome</keyword>
<dbReference type="Proteomes" id="UP000274661">
    <property type="component" value="Unassembled WGS sequence"/>
</dbReference>
<evidence type="ECO:0000256" key="14">
    <source>
        <dbReference type="SAM" id="Phobius"/>
    </source>
</evidence>
<sequence length="201" mass="22149">MATVPEAQEQDPIRRYSNGAVVIHWVTAALILVQIWLGFQFADMTRGPGRDQLFTWHKTVGATILLLAFVRLGYRLANPPPPFPPELPRWERIAATWNHRLFYLLLFVLPLTGLLAVSGHAKGATTPLIGGIPFPVIPGVSAEFSEKIGDVHGTLVLVTIALLVLHVGAALKQQFYDRPGRTAGRMPPFQPRTEEVPVPNP</sequence>
<dbReference type="InterPro" id="IPR016174">
    <property type="entry name" value="Di-haem_cyt_TM"/>
</dbReference>
<evidence type="ECO:0000313" key="16">
    <source>
        <dbReference type="EMBL" id="RST31930.1"/>
    </source>
</evidence>
<gene>
    <name evidence="16" type="ORF">HMF7854_14605</name>
</gene>
<evidence type="ECO:0000256" key="3">
    <source>
        <dbReference type="ARBA" id="ARBA00022448"/>
    </source>
</evidence>
<evidence type="ECO:0000256" key="13">
    <source>
        <dbReference type="SAM" id="MobiDB-lite"/>
    </source>
</evidence>
<dbReference type="OrthoDB" id="1247465at2"/>
<evidence type="ECO:0000313" key="17">
    <source>
        <dbReference type="Proteomes" id="UP000274661"/>
    </source>
</evidence>
<dbReference type="RefSeq" id="WP_126719870.1">
    <property type="nucleotide sequence ID" value="NZ_RWJF01000001.1"/>
</dbReference>
<keyword evidence="8" id="KW-0249">Electron transport</keyword>
<evidence type="ECO:0000256" key="5">
    <source>
        <dbReference type="ARBA" id="ARBA00022617"/>
    </source>
</evidence>
<reference evidence="16 17" key="1">
    <citation type="submission" date="2018-12" db="EMBL/GenBank/DDBJ databases">
        <title>Sphingomonas sp. HMF7854 Genome sequencing and assembly.</title>
        <authorList>
            <person name="Cha I."/>
            <person name="Kang H."/>
            <person name="Kim H."/>
            <person name="Kang J."/>
            <person name="Joh K."/>
        </authorList>
    </citation>
    <scope>NUCLEOTIDE SEQUENCE [LARGE SCALE GENOMIC DNA]</scope>
    <source>
        <strain evidence="16 17">HMF7854</strain>
    </source>
</reference>
<evidence type="ECO:0000256" key="10">
    <source>
        <dbReference type="ARBA" id="ARBA00023004"/>
    </source>
</evidence>
<feature type="domain" description="Cytochrome b561 bacterial/Ni-hydrogenase" evidence="15">
    <location>
        <begin position="15"/>
        <end position="182"/>
    </location>
</feature>
<keyword evidence="6 14" id="KW-0812">Transmembrane</keyword>
<feature type="region of interest" description="Disordered" evidence="13">
    <location>
        <begin position="182"/>
        <end position="201"/>
    </location>
</feature>
<organism evidence="16 17">
    <name type="scientific">Sphingomonas ginkgonis</name>
    <dbReference type="NCBI Taxonomy" id="2315330"/>
    <lineage>
        <taxon>Bacteria</taxon>
        <taxon>Pseudomonadati</taxon>
        <taxon>Pseudomonadota</taxon>
        <taxon>Alphaproteobacteria</taxon>
        <taxon>Sphingomonadales</taxon>
        <taxon>Sphingomonadaceae</taxon>
        <taxon>Sphingomonas</taxon>
    </lineage>
</organism>
<keyword evidence="11 14" id="KW-0472">Membrane</keyword>
<name>A0A429VD44_9SPHN</name>
<evidence type="ECO:0000256" key="6">
    <source>
        <dbReference type="ARBA" id="ARBA00022692"/>
    </source>
</evidence>
<evidence type="ECO:0000256" key="12">
    <source>
        <dbReference type="ARBA" id="ARBA00037975"/>
    </source>
</evidence>
<keyword evidence="5" id="KW-0349">Heme</keyword>
<evidence type="ECO:0000256" key="4">
    <source>
        <dbReference type="ARBA" id="ARBA00022475"/>
    </source>
</evidence>
<dbReference type="Pfam" id="PF01292">
    <property type="entry name" value="Ni_hydr_CYTB"/>
    <property type="match status" value="1"/>
</dbReference>
<keyword evidence="4" id="KW-1003">Cell membrane</keyword>
<comment type="caution">
    <text evidence="16">The sequence shown here is derived from an EMBL/GenBank/DDBJ whole genome shotgun (WGS) entry which is preliminary data.</text>
</comment>
<accession>A0A429VD44</accession>
<keyword evidence="9 14" id="KW-1133">Transmembrane helix</keyword>
<evidence type="ECO:0000256" key="1">
    <source>
        <dbReference type="ARBA" id="ARBA00001970"/>
    </source>
</evidence>
<dbReference type="Gene3D" id="1.20.950.20">
    <property type="entry name" value="Transmembrane di-heme cytochromes, Chain C"/>
    <property type="match status" value="1"/>
</dbReference>
<dbReference type="GO" id="GO:0005886">
    <property type="term" value="C:plasma membrane"/>
    <property type="evidence" value="ECO:0007669"/>
    <property type="project" value="UniProtKB-SubCell"/>
</dbReference>
<dbReference type="EMBL" id="RWJF01000001">
    <property type="protein sequence ID" value="RST31930.1"/>
    <property type="molecule type" value="Genomic_DNA"/>
</dbReference>
<comment type="subcellular location">
    <subcellularLocation>
        <location evidence="2">Cell membrane</location>
        <topology evidence="2">Multi-pass membrane protein</topology>
    </subcellularLocation>
</comment>
<dbReference type="InterPro" id="IPR052168">
    <property type="entry name" value="Cytochrome_b561_oxidase"/>
</dbReference>
<dbReference type="GO" id="GO:0009055">
    <property type="term" value="F:electron transfer activity"/>
    <property type="evidence" value="ECO:0007669"/>
    <property type="project" value="InterPro"/>
</dbReference>
<evidence type="ECO:0000256" key="9">
    <source>
        <dbReference type="ARBA" id="ARBA00022989"/>
    </source>
</evidence>
<proteinExistence type="inferred from homology"/>
<dbReference type="GO" id="GO:0020037">
    <property type="term" value="F:heme binding"/>
    <property type="evidence" value="ECO:0007669"/>
    <property type="project" value="TreeGrafter"/>
</dbReference>
<dbReference type="AlphaFoldDB" id="A0A429VD44"/>
<keyword evidence="3" id="KW-0813">Transport</keyword>
<feature type="transmembrane region" description="Helical" evidence="14">
    <location>
        <begin position="54"/>
        <end position="74"/>
    </location>
</feature>
<comment type="cofactor">
    <cofactor evidence="1">
        <name>heme b</name>
        <dbReference type="ChEBI" id="CHEBI:60344"/>
    </cofactor>
</comment>
<protein>
    <submittedName>
        <fullName evidence="16">Cytochrome b</fullName>
    </submittedName>
</protein>
<feature type="transmembrane region" description="Helical" evidence="14">
    <location>
        <begin position="151"/>
        <end position="171"/>
    </location>
</feature>
<dbReference type="PANTHER" id="PTHR30529:SF1">
    <property type="entry name" value="CYTOCHROME B561 HOMOLOG 2"/>
    <property type="match status" value="1"/>
</dbReference>
<evidence type="ECO:0000256" key="8">
    <source>
        <dbReference type="ARBA" id="ARBA00022982"/>
    </source>
</evidence>
<feature type="transmembrane region" description="Helical" evidence="14">
    <location>
        <begin position="101"/>
        <end position="121"/>
    </location>
</feature>
<dbReference type="PANTHER" id="PTHR30529">
    <property type="entry name" value="CYTOCHROME B561"/>
    <property type="match status" value="1"/>
</dbReference>
<keyword evidence="7" id="KW-0479">Metal-binding</keyword>
<feature type="transmembrane region" description="Helical" evidence="14">
    <location>
        <begin position="21"/>
        <end position="42"/>
    </location>
</feature>
<dbReference type="InterPro" id="IPR011577">
    <property type="entry name" value="Cyt_b561_bac/Ni-Hgenase"/>
</dbReference>
<keyword evidence="10" id="KW-0408">Iron</keyword>
<comment type="similarity">
    <text evidence="12">Belongs to the cytochrome b561 family.</text>
</comment>
<dbReference type="GO" id="GO:0046872">
    <property type="term" value="F:metal ion binding"/>
    <property type="evidence" value="ECO:0007669"/>
    <property type="project" value="UniProtKB-KW"/>
</dbReference>
<dbReference type="GO" id="GO:0022904">
    <property type="term" value="P:respiratory electron transport chain"/>
    <property type="evidence" value="ECO:0007669"/>
    <property type="project" value="InterPro"/>
</dbReference>